<dbReference type="PANTHER" id="PTHR30146">
    <property type="entry name" value="LACI-RELATED TRANSCRIPTIONAL REPRESSOR"/>
    <property type="match status" value="1"/>
</dbReference>
<keyword evidence="3" id="KW-0804">Transcription</keyword>
<evidence type="ECO:0000313" key="7">
    <source>
        <dbReference type="Proteomes" id="UP000820669"/>
    </source>
</evidence>
<comment type="caution">
    <text evidence="6">The sequence shown here is derived from an EMBL/GenBank/DDBJ whole genome shotgun (WGS) entry which is preliminary data.</text>
</comment>
<dbReference type="InterPro" id="IPR046335">
    <property type="entry name" value="LacI/GalR-like_sensor"/>
</dbReference>
<evidence type="ECO:0000259" key="5">
    <source>
        <dbReference type="PROSITE" id="PS50932"/>
    </source>
</evidence>
<keyword evidence="2" id="KW-0238">DNA-binding</keyword>
<evidence type="ECO:0000256" key="3">
    <source>
        <dbReference type="ARBA" id="ARBA00023163"/>
    </source>
</evidence>
<dbReference type="SMART" id="SM00354">
    <property type="entry name" value="HTH_LACI"/>
    <property type="match status" value="1"/>
</dbReference>
<dbReference type="InterPro" id="IPR028082">
    <property type="entry name" value="Peripla_BP_I"/>
</dbReference>
<dbReference type="InterPro" id="IPR010982">
    <property type="entry name" value="Lambda_DNA-bd_dom_sf"/>
</dbReference>
<dbReference type="CDD" id="cd06267">
    <property type="entry name" value="PBP1_LacI_sugar_binding-like"/>
    <property type="match status" value="1"/>
</dbReference>
<dbReference type="EMBL" id="JAAXLA010000008">
    <property type="protein sequence ID" value="NMH96941.1"/>
    <property type="molecule type" value="Genomic_DNA"/>
</dbReference>
<dbReference type="PANTHER" id="PTHR30146:SF153">
    <property type="entry name" value="LACTOSE OPERON REPRESSOR"/>
    <property type="match status" value="1"/>
</dbReference>
<proteinExistence type="predicted"/>
<evidence type="ECO:0000256" key="4">
    <source>
        <dbReference type="SAM" id="MobiDB-lite"/>
    </source>
</evidence>
<dbReference type="SUPFAM" id="SSF53822">
    <property type="entry name" value="Periplasmic binding protein-like I"/>
    <property type="match status" value="1"/>
</dbReference>
<gene>
    <name evidence="6" type="ORF">HF526_06360</name>
</gene>
<feature type="domain" description="HTH lacI-type" evidence="5">
    <location>
        <begin position="51"/>
        <end position="105"/>
    </location>
</feature>
<protein>
    <submittedName>
        <fullName evidence="6">LacI family transcriptional regulator</fullName>
    </submittedName>
</protein>
<evidence type="ECO:0000256" key="1">
    <source>
        <dbReference type="ARBA" id="ARBA00023015"/>
    </source>
</evidence>
<dbReference type="Pfam" id="PF13377">
    <property type="entry name" value="Peripla_BP_3"/>
    <property type="match status" value="1"/>
</dbReference>
<name>A0ABX1S5Z1_9PSEU</name>
<evidence type="ECO:0000313" key="6">
    <source>
        <dbReference type="EMBL" id="NMH96941.1"/>
    </source>
</evidence>
<dbReference type="Gene3D" id="3.40.50.2300">
    <property type="match status" value="2"/>
</dbReference>
<dbReference type="Pfam" id="PF00356">
    <property type="entry name" value="LacI"/>
    <property type="match status" value="1"/>
</dbReference>
<dbReference type="PROSITE" id="PS50932">
    <property type="entry name" value="HTH_LACI_2"/>
    <property type="match status" value="1"/>
</dbReference>
<dbReference type="InterPro" id="IPR000843">
    <property type="entry name" value="HTH_LacI"/>
</dbReference>
<sequence>MAENSSEILPERSGTSAEKVARRGLACQDKVGAGSVRDARGVQVAARAGRVTIVDVARAAGTSVSSASVALRGEPGVSEETRRRILRTADRLGYRPDQRARMLREQNSRLLGVTFTVSQAFHAEVVEHLYRAVADTGYDLVLSATTRTRTELQAVESLLQERCAALVLVSPDIGNHDLAALSRRVPAVTVGSELHAESVDSVRADDRRGVGAAVEHLVAAGHRDIHYVDGGRAVMSRTRREGYLDAMSAHGLADRARVLGGHADEESGVAAAMELLAAARPPTAVLTHNDMTAFGLLLTLRVRGVDVPGEISVVGYDDTRLASLRNVELTSVSQDPAALAATAVRRAVARCEGQEVPAGEFVTPPRLVVRTSSGPPRRISR</sequence>
<dbReference type="SUPFAM" id="SSF47413">
    <property type="entry name" value="lambda repressor-like DNA-binding domains"/>
    <property type="match status" value="1"/>
</dbReference>
<keyword evidence="1" id="KW-0805">Transcription regulation</keyword>
<reference evidence="6 7" key="1">
    <citation type="submission" date="2020-04" db="EMBL/GenBank/DDBJ databases">
        <authorList>
            <person name="Klaysubun C."/>
            <person name="Duangmal K."/>
            <person name="Lipun K."/>
        </authorList>
    </citation>
    <scope>NUCLEOTIDE SEQUENCE [LARGE SCALE GENOMIC DNA]</scope>
    <source>
        <strain evidence="6 7">K10HN5</strain>
    </source>
</reference>
<evidence type="ECO:0000256" key="2">
    <source>
        <dbReference type="ARBA" id="ARBA00023125"/>
    </source>
</evidence>
<accession>A0ABX1S5Z1</accession>
<keyword evidence="7" id="KW-1185">Reference proteome</keyword>
<dbReference type="CDD" id="cd01392">
    <property type="entry name" value="HTH_LacI"/>
    <property type="match status" value="1"/>
</dbReference>
<dbReference type="Proteomes" id="UP000820669">
    <property type="component" value="Unassembled WGS sequence"/>
</dbReference>
<organism evidence="6 7">
    <name type="scientific">Pseudonocardia acidicola</name>
    <dbReference type="NCBI Taxonomy" id="2724939"/>
    <lineage>
        <taxon>Bacteria</taxon>
        <taxon>Bacillati</taxon>
        <taxon>Actinomycetota</taxon>
        <taxon>Actinomycetes</taxon>
        <taxon>Pseudonocardiales</taxon>
        <taxon>Pseudonocardiaceae</taxon>
        <taxon>Pseudonocardia</taxon>
    </lineage>
</organism>
<feature type="region of interest" description="Disordered" evidence="4">
    <location>
        <begin position="1"/>
        <end position="21"/>
    </location>
</feature>
<dbReference type="Gene3D" id="1.10.260.40">
    <property type="entry name" value="lambda repressor-like DNA-binding domains"/>
    <property type="match status" value="1"/>
</dbReference>